<dbReference type="AlphaFoldDB" id="A0A9D2P310"/>
<reference evidence="1" key="2">
    <citation type="submission" date="2021-04" db="EMBL/GenBank/DDBJ databases">
        <authorList>
            <person name="Gilroy R."/>
        </authorList>
    </citation>
    <scope>NUCLEOTIDE SEQUENCE</scope>
    <source>
        <strain evidence="1">CHK165-2605</strain>
    </source>
</reference>
<protein>
    <submittedName>
        <fullName evidence="1">Uncharacterized protein</fullName>
    </submittedName>
</protein>
<comment type="caution">
    <text evidence="1">The sequence shown here is derived from an EMBL/GenBank/DDBJ whole genome shotgun (WGS) entry which is preliminary data.</text>
</comment>
<evidence type="ECO:0000313" key="2">
    <source>
        <dbReference type="Proteomes" id="UP000823895"/>
    </source>
</evidence>
<accession>A0A9D2P310</accession>
<proteinExistence type="predicted"/>
<sequence>MKIDYADIVLLNAELKRRDTRYHVSYKDENTVCIEPPGECCLTDDRKANAMKCIEEYYRQKNIKVHFSEDGLYFTCE</sequence>
<gene>
    <name evidence="1" type="ORF">H9756_02520</name>
</gene>
<evidence type="ECO:0000313" key="1">
    <source>
        <dbReference type="EMBL" id="HJC42544.1"/>
    </source>
</evidence>
<name>A0A9D2P310_9FIRM</name>
<reference evidence="1" key="1">
    <citation type="journal article" date="2021" name="PeerJ">
        <title>Extensive microbial diversity within the chicken gut microbiome revealed by metagenomics and culture.</title>
        <authorList>
            <person name="Gilroy R."/>
            <person name="Ravi A."/>
            <person name="Getino M."/>
            <person name="Pursley I."/>
            <person name="Horton D.L."/>
            <person name="Alikhan N.F."/>
            <person name="Baker D."/>
            <person name="Gharbi K."/>
            <person name="Hall N."/>
            <person name="Watson M."/>
            <person name="Adriaenssens E.M."/>
            <person name="Foster-Nyarko E."/>
            <person name="Jarju S."/>
            <person name="Secka A."/>
            <person name="Antonio M."/>
            <person name="Oren A."/>
            <person name="Chaudhuri R.R."/>
            <person name="La Ragione R."/>
            <person name="Hildebrand F."/>
            <person name="Pallen M.J."/>
        </authorList>
    </citation>
    <scope>NUCLEOTIDE SEQUENCE</scope>
    <source>
        <strain evidence="1">CHK165-2605</strain>
    </source>
</reference>
<dbReference type="EMBL" id="DWWI01000056">
    <property type="protein sequence ID" value="HJC42544.1"/>
    <property type="molecule type" value="Genomic_DNA"/>
</dbReference>
<dbReference type="Proteomes" id="UP000823895">
    <property type="component" value="Unassembled WGS sequence"/>
</dbReference>
<organism evidence="1 2">
    <name type="scientific">Candidatus Mediterraneibacter gallistercoris</name>
    <dbReference type="NCBI Taxonomy" id="2838671"/>
    <lineage>
        <taxon>Bacteria</taxon>
        <taxon>Bacillati</taxon>
        <taxon>Bacillota</taxon>
        <taxon>Clostridia</taxon>
        <taxon>Lachnospirales</taxon>
        <taxon>Lachnospiraceae</taxon>
        <taxon>Mediterraneibacter</taxon>
    </lineage>
</organism>